<keyword evidence="2" id="KW-0238">DNA-binding</keyword>
<proteinExistence type="predicted"/>
<comment type="caution">
    <text evidence="2">The sequence shown here is derived from an EMBL/GenBank/DDBJ whole genome shotgun (WGS) entry which is preliminary data.</text>
</comment>
<dbReference type="AlphaFoldDB" id="A0A318SDI7"/>
<reference evidence="2 3" key="1">
    <citation type="submission" date="2018-06" db="EMBL/GenBank/DDBJ databases">
        <title>Genomic Encyclopedia of Type Strains, Phase IV (KMG-IV): sequencing the most valuable type-strain genomes for metagenomic binning, comparative biology and taxonomic classification.</title>
        <authorList>
            <person name="Goeker M."/>
        </authorList>
    </citation>
    <scope>NUCLEOTIDE SEQUENCE [LARGE SCALE GENOMIC DNA]</scope>
    <source>
        <strain evidence="2 3">DSM 18048</strain>
    </source>
</reference>
<evidence type="ECO:0000313" key="3">
    <source>
        <dbReference type="Proteomes" id="UP000248326"/>
    </source>
</evidence>
<dbReference type="Gene3D" id="1.25.40.10">
    <property type="entry name" value="Tetratricopeptide repeat domain"/>
    <property type="match status" value="2"/>
</dbReference>
<accession>A0A318SDI7</accession>
<evidence type="ECO:0000313" key="2">
    <source>
        <dbReference type="EMBL" id="PYE55444.1"/>
    </source>
</evidence>
<dbReference type="InterPro" id="IPR051677">
    <property type="entry name" value="AfsR-DnrI-RedD_regulator"/>
</dbReference>
<dbReference type="SMART" id="SM01043">
    <property type="entry name" value="BTAD"/>
    <property type="match status" value="1"/>
</dbReference>
<feature type="domain" description="Bacterial transcriptional activator" evidence="1">
    <location>
        <begin position="95"/>
        <end position="231"/>
    </location>
</feature>
<dbReference type="SUPFAM" id="SSF48452">
    <property type="entry name" value="TPR-like"/>
    <property type="match status" value="3"/>
</dbReference>
<dbReference type="OrthoDB" id="74119at2"/>
<dbReference type="InterPro" id="IPR036388">
    <property type="entry name" value="WH-like_DNA-bd_sf"/>
</dbReference>
<dbReference type="InterPro" id="IPR041664">
    <property type="entry name" value="AAA_16"/>
</dbReference>
<protein>
    <submittedName>
        <fullName evidence="2">DNA-binding SARP family transcriptional activator</fullName>
    </submittedName>
</protein>
<organism evidence="2 3">
    <name type="scientific">Deinococcus yavapaiensis KR-236</name>
    <dbReference type="NCBI Taxonomy" id="694435"/>
    <lineage>
        <taxon>Bacteria</taxon>
        <taxon>Thermotogati</taxon>
        <taxon>Deinococcota</taxon>
        <taxon>Deinococci</taxon>
        <taxon>Deinococcales</taxon>
        <taxon>Deinococcaceae</taxon>
        <taxon>Deinococcus</taxon>
    </lineage>
</organism>
<dbReference type="Pfam" id="PF03704">
    <property type="entry name" value="BTAD"/>
    <property type="match status" value="1"/>
</dbReference>
<dbReference type="InterPro" id="IPR005158">
    <property type="entry name" value="BTAD"/>
</dbReference>
<dbReference type="GO" id="GO:0003677">
    <property type="term" value="F:DNA binding"/>
    <property type="evidence" value="ECO:0007669"/>
    <property type="project" value="UniProtKB-KW"/>
</dbReference>
<dbReference type="SUPFAM" id="SSF52540">
    <property type="entry name" value="P-loop containing nucleoside triphosphate hydrolases"/>
    <property type="match status" value="1"/>
</dbReference>
<dbReference type="InterPro" id="IPR011990">
    <property type="entry name" value="TPR-like_helical_dom_sf"/>
</dbReference>
<gene>
    <name evidence="2" type="ORF">DES52_103277</name>
</gene>
<dbReference type="Pfam" id="PF13191">
    <property type="entry name" value="AAA_16"/>
    <property type="match status" value="1"/>
</dbReference>
<dbReference type="RefSeq" id="WP_110885778.1">
    <property type="nucleotide sequence ID" value="NZ_QJSX01000003.1"/>
</dbReference>
<keyword evidence="3" id="KW-1185">Reference proteome</keyword>
<dbReference type="Gene3D" id="1.10.10.10">
    <property type="entry name" value="Winged helix-like DNA-binding domain superfamily/Winged helix DNA-binding domain"/>
    <property type="match status" value="1"/>
</dbReference>
<dbReference type="PANTHER" id="PTHR35807">
    <property type="entry name" value="TRANSCRIPTIONAL REGULATOR REDD-RELATED"/>
    <property type="match status" value="1"/>
</dbReference>
<evidence type="ECO:0000259" key="1">
    <source>
        <dbReference type="SMART" id="SM01043"/>
    </source>
</evidence>
<dbReference type="Proteomes" id="UP000248326">
    <property type="component" value="Unassembled WGS sequence"/>
</dbReference>
<name>A0A318SDI7_9DEIO</name>
<dbReference type="InterPro" id="IPR027417">
    <property type="entry name" value="P-loop_NTPase"/>
</dbReference>
<sequence>MNSVPWRFHLFEPVVLEGPDGARLAVERKTAACLAYLALEGPTTRARLVGLLWPTSPEATARNNLSQLLRKLRLATGQEWVAGADILTLSADLVVDALEARDLYTRGRHAEFLDRAGGLLGGLVYDDCPELEDWLLSEQERWAEWRAHASRAEADRLERDGALDDAAVLVRALLDLDPISEEAWRRLMRLHYLRGDRAAALKAYHKCREVLRREFGADPLPETAALAAQIERGTVPSVHVVKPSALPLAVQRPPNLVGREAEWASLEAAWGTVPYIYLRGAPGAGKTRLAQEFAASKGEFFTYAGRPGDAHVPFASSARNVRLVLERWPDVPIAEWVRKELSRVVPELARPDETLQPLRDEADVLRLRQAMQVFFLERTRHLACVLVDDWQFYDYHSNQDGVFMWTQPPPAGSQGRMPPMLVTYRRDEVAPESEALILRIVEEGLGVLIDVEPLGEDGLDALMADVGVPSRADVRARLRAHSGGNPLFLLETIRHLIQTNQLTEDLPERLPLPPKVGQLVERRLGLVSTPALQAARAAAVLQRDFDVELIAETLGAPVLDLLSAWEELEGAQIVRGDGFSHDLVAEAVRQSVPSSVRPLLHRGAARALERHGAHPARIARHWLEGGKPALAAPLLLKAAEVAAARFLRDTAAENLGEAADAFWAAGELDAAFDAWNRQGEALFYLERAEDLGALARRLHEWAVTPRRRAIAHRLESAALTMAGEADRAAELAEQGLAWAEQTADPRLEADLLEVLVFASYLRRFVPNPTAWLDRMLAIGETHGNTSLRAKTHELYGLYLVRHQPREALQHVETAERLFRSSGDVQSAVSCAQKSASVQVMLGDVRAARGALDRMRTDVRAGADYATQRVFMRLTEAHCDHAEGRFAHALRLLDEAKGIEIMHAALWQPEIDAWRAVLLAELGAFDEALSLARALLASLPASANQLPEPRVLVAHLFTDLGCVEEARAAIREAARVGDVSVWWTARLDLVRAAHLPPRDRLSLLEDTRAKAREHGLRGVAVAAEVRLNAARLALDLPATSWSNGDEIGAAGTISLAEELDVRARVAAATSPELGAAARDAFHAWVQRAAREDVPPAYLASFLNQPRLRPLAVEDLAAPPASTR</sequence>
<dbReference type="EMBL" id="QJSX01000003">
    <property type="protein sequence ID" value="PYE55444.1"/>
    <property type="molecule type" value="Genomic_DNA"/>
</dbReference>